<feature type="region of interest" description="Disordered" evidence="5">
    <location>
        <begin position="109"/>
        <end position="147"/>
    </location>
</feature>
<comment type="subcellular location">
    <subcellularLocation>
        <location evidence="1">Membrane</location>
        <topology evidence="1">Multi-pass membrane protein</topology>
    </subcellularLocation>
</comment>
<evidence type="ECO:0000256" key="5">
    <source>
        <dbReference type="SAM" id="MobiDB-lite"/>
    </source>
</evidence>
<dbReference type="InterPro" id="IPR018490">
    <property type="entry name" value="cNMP-bd_dom_sf"/>
</dbReference>
<feature type="transmembrane region" description="Helical" evidence="6">
    <location>
        <begin position="464"/>
        <end position="485"/>
    </location>
</feature>
<sequence length="835" mass="94567">MAGSFHELAVSLSQLHERLVQEHEREVAALLRSQPCAGCAPPEGGARRAAPAPTPRPVEPQDWPAGRPSLSSRRHSILVATTAAHPGWEFGSNLSVAPALAASTYMPNRNSVRSQCSPSRNSGHSAASPSRNSGRFSLRRNSNETAGEELVPWEEDYPSRHKKPMVLNVAASRWSAGTRHVHGKLSLPVPELPFESESPRVSTMCAEDLNLAMKAVYPIMAGQAKGTLRMVFMAWTDYLRRVKNDELHDDDDEIEAMREKAYVTWPVWDDTTEMHATSCYSLSGSSVSLHHIETMKHQTFLQRLVQPPSSRRRMCWDSVGFLLVLYDTFMIPMQAFDLPTTVWLTVMGYVTAVFWTLDLPSNFFIGFYTDGMVEMRIHRIAQHYISRWFLVDMPLVAIEWFWIFYQGDESRSSADLQFMRGFRSIRSLRLLRVLRLLRLAKLFPKMQEVFDSVQSDSLRLVLEITRALLIITTINHFVGCAWYAIGSTNEADPMNWLLAEGLGEGGEDWKLELDYLYSTSLHWAFCQFTPASMEVFPTNARERIFTNCVVIFGLVTLSTFVSGITSSMTALRSQNADRRRQDAAIRRYFDENKVSVNLGKCVMDWIQNNGKRRKTKVHESDIPVLKDVPERLLLLLHQEVYLPRLTTHPFFAEYQEIDFNGLRKICHRATSEQALLAEQELFSRATPATHMYFVVSGTLAYYLNALPPHSLVAGEWACEVVLWIPWVHRGSLCAETFTELVTLDAAAFQKITPKGSKALHRFLRAYAALYLRHECVFQAVGCLWLTDLCCTWADSSDLVQRAKDAAARIYRPSQSRSSLKKGHATLEALRVSGDA</sequence>
<feature type="transmembrane region" description="Helical" evidence="6">
    <location>
        <begin position="342"/>
        <end position="367"/>
    </location>
</feature>
<keyword evidence="3 6" id="KW-1133">Transmembrane helix</keyword>
<dbReference type="EMBL" id="HBEG01047057">
    <property type="protein sequence ID" value="CAD8384948.1"/>
    <property type="molecule type" value="Transcribed_RNA"/>
</dbReference>
<protein>
    <recommendedName>
        <fullName evidence="7">Ion transport domain-containing protein</fullName>
    </recommendedName>
</protein>
<organism evidence="8">
    <name type="scientific">Pyrodinium bahamense</name>
    <dbReference type="NCBI Taxonomy" id="73915"/>
    <lineage>
        <taxon>Eukaryota</taxon>
        <taxon>Sar</taxon>
        <taxon>Alveolata</taxon>
        <taxon>Dinophyceae</taxon>
        <taxon>Gonyaulacales</taxon>
        <taxon>Pyrocystaceae</taxon>
        <taxon>Pyrodinium</taxon>
    </lineage>
</organism>
<dbReference type="PANTHER" id="PTHR10217">
    <property type="entry name" value="VOLTAGE AND LIGAND GATED POTASSIUM CHANNEL"/>
    <property type="match status" value="1"/>
</dbReference>
<feature type="transmembrane region" description="Helical" evidence="6">
    <location>
        <begin position="388"/>
        <end position="405"/>
    </location>
</feature>
<feature type="compositionally biased region" description="Low complexity" evidence="5">
    <location>
        <begin position="35"/>
        <end position="51"/>
    </location>
</feature>
<dbReference type="PANTHER" id="PTHR10217:SF435">
    <property type="entry name" value="POTASSIUM VOLTAGE-GATED CHANNEL PROTEIN EAG"/>
    <property type="match status" value="1"/>
</dbReference>
<feature type="transmembrane region" description="Helical" evidence="6">
    <location>
        <begin position="544"/>
        <end position="571"/>
    </location>
</feature>
<evidence type="ECO:0000259" key="7">
    <source>
        <dbReference type="Pfam" id="PF00520"/>
    </source>
</evidence>
<dbReference type="GO" id="GO:0005249">
    <property type="term" value="F:voltage-gated potassium channel activity"/>
    <property type="evidence" value="ECO:0007669"/>
    <property type="project" value="TreeGrafter"/>
</dbReference>
<gene>
    <name evidence="8" type="ORF">PBAH0796_LOCUS28636</name>
</gene>
<keyword evidence="2 6" id="KW-0812">Transmembrane</keyword>
<feature type="compositionally biased region" description="Polar residues" evidence="5">
    <location>
        <begin position="109"/>
        <end position="145"/>
    </location>
</feature>
<dbReference type="SUPFAM" id="SSF81324">
    <property type="entry name" value="Voltage-gated potassium channels"/>
    <property type="match status" value="1"/>
</dbReference>
<dbReference type="SUPFAM" id="SSF51206">
    <property type="entry name" value="cAMP-binding domain-like"/>
    <property type="match status" value="1"/>
</dbReference>
<dbReference type="AlphaFoldDB" id="A0A7S0B6R0"/>
<accession>A0A7S0B6R0</accession>
<keyword evidence="4 6" id="KW-0472">Membrane</keyword>
<evidence type="ECO:0000313" key="8">
    <source>
        <dbReference type="EMBL" id="CAD8384948.1"/>
    </source>
</evidence>
<feature type="region of interest" description="Disordered" evidence="5">
    <location>
        <begin position="35"/>
        <end position="70"/>
    </location>
</feature>
<dbReference type="InterPro" id="IPR005821">
    <property type="entry name" value="Ion_trans_dom"/>
</dbReference>
<dbReference type="GO" id="GO:0005886">
    <property type="term" value="C:plasma membrane"/>
    <property type="evidence" value="ECO:0007669"/>
    <property type="project" value="TreeGrafter"/>
</dbReference>
<dbReference type="GO" id="GO:0042391">
    <property type="term" value="P:regulation of membrane potential"/>
    <property type="evidence" value="ECO:0007669"/>
    <property type="project" value="TreeGrafter"/>
</dbReference>
<evidence type="ECO:0000256" key="3">
    <source>
        <dbReference type="ARBA" id="ARBA00022989"/>
    </source>
</evidence>
<feature type="domain" description="Ion transport" evidence="7">
    <location>
        <begin position="314"/>
        <end position="574"/>
    </location>
</feature>
<dbReference type="Gene3D" id="1.10.287.70">
    <property type="match status" value="1"/>
</dbReference>
<dbReference type="InterPro" id="IPR050818">
    <property type="entry name" value="KCNH_animal-type"/>
</dbReference>
<proteinExistence type="predicted"/>
<dbReference type="InterPro" id="IPR014710">
    <property type="entry name" value="RmlC-like_jellyroll"/>
</dbReference>
<evidence type="ECO:0000256" key="6">
    <source>
        <dbReference type="SAM" id="Phobius"/>
    </source>
</evidence>
<reference evidence="8" key="1">
    <citation type="submission" date="2021-01" db="EMBL/GenBank/DDBJ databases">
        <authorList>
            <person name="Corre E."/>
            <person name="Pelletier E."/>
            <person name="Niang G."/>
            <person name="Scheremetjew M."/>
            <person name="Finn R."/>
            <person name="Kale V."/>
            <person name="Holt S."/>
            <person name="Cochrane G."/>
            <person name="Meng A."/>
            <person name="Brown T."/>
            <person name="Cohen L."/>
        </authorList>
    </citation>
    <scope>NUCLEOTIDE SEQUENCE</scope>
    <source>
        <strain evidence="8">Pbaha01</strain>
    </source>
</reference>
<evidence type="ECO:0000256" key="4">
    <source>
        <dbReference type="ARBA" id="ARBA00023136"/>
    </source>
</evidence>
<evidence type="ECO:0000256" key="2">
    <source>
        <dbReference type="ARBA" id="ARBA00022692"/>
    </source>
</evidence>
<dbReference type="Gene3D" id="2.60.120.10">
    <property type="entry name" value="Jelly Rolls"/>
    <property type="match status" value="1"/>
</dbReference>
<name>A0A7S0B6R0_9DINO</name>
<dbReference type="Pfam" id="PF00520">
    <property type="entry name" value="Ion_trans"/>
    <property type="match status" value="1"/>
</dbReference>
<evidence type="ECO:0000256" key="1">
    <source>
        <dbReference type="ARBA" id="ARBA00004141"/>
    </source>
</evidence>